<dbReference type="PANTHER" id="PTHR30469">
    <property type="entry name" value="MULTIDRUG RESISTANCE PROTEIN MDTA"/>
    <property type="match status" value="1"/>
</dbReference>
<name>A0A443VHM0_RAOPL</name>
<comment type="caution">
    <text evidence="8">The sequence shown here is derived from an EMBL/GenBank/DDBJ whole genome shotgun (WGS) entry which is preliminary data.</text>
</comment>
<evidence type="ECO:0000259" key="7">
    <source>
        <dbReference type="Pfam" id="PF25967"/>
    </source>
</evidence>
<dbReference type="RefSeq" id="WP_128320114.1">
    <property type="nucleotide sequence ID" value="NZ_JAKCNW010000125.1"/>
</dbReference>
<feature type="domain" description="Multidrug resistance protein MdtA-like C-terminal permuted SH3" evidence="7">
    <location>
        <begin position="301"/>
        <end position="359"/>
    </location>
</feature>
<feature type="domain" description="Multidrug resistance protein MdtA-like barrel-sandwich hybrid" evidence="5">
    <location>
        <begin position="79"/>
        <end position="209"/>
    </location>
</feature>
<dbReference type="AlphaFoldDB" id="A0A443VHM0"/>
<feature type="domain" description="Multidrug resistance protein MdtA-like alpha-helical hairpin" evidence="4">
    <location>
        <begin position="115"/>
        <end position="183"/>
    </location>
</feature>
<evidence type="ECO:0000259" key="5">
    <source>
        <dbReference type="Pfam" id="PF25917"/>
    </source>
</evidence>
<keyword evidence="3" id="KW-0813">Transport</keyword>
<dbReference type="GO" id="GO:0015562">
    <property type="term" value="F:efflux transmembrane transporter activity"/>
    <property type="evidence" value="ECO:0007669"/>
    <property type="project" value="TreeGrafter"/>
</dbReference>
<dbReference type="Pfam" id="PF25917">
    <property type="entry name" value="BSH_RND"/>
    <property type="match status" value="1"/>
</dbReference>
<reference evidence="8 9" key="1">
    <citation type="submission" date="2018-06" db="EMBL/GenBank/DDBJ databases">
        <title>Carbapenemase-producing Enterobacteriaceae present in wastewater treatment plant effluent and nearby surface waters in the US.</title>
        <authorList>
            <person name="Mathys D.A."/>
            <person name="Mollenkopf D.F."/>
            <person name="Feicht S.M."/>
            <person name="Adams R.J."/>
            <person name="Albers A.L."/>
            <person name="Stuever D.M."/>
            <person name="Daniels J.B."/>
            <person name="Wittum T.E."/>
        </authorList>
    </citation>
    <scope>NUCLEOTIDE SEQUENCE [LARGE SCALE GENOMIC DNA]</scope>
    <source>
        <strain evidence="8 9">GEO_47_Down_B</strain>
    </source>
</reference>
<evidence type="ECO:0000256" key="3">
    <source>
        <dbReference type="ARBA" id="ARBA00022448"/>
    </source>
</evidence>
<proteinExistence type="inferred from homology"/>
<dbReference type="Pfam" id="PF25967">
    <property type="entry name" value="RND-MFP_C"/>
    <property type="match status" value="1"/>
</dbReference>
<organism evidence="8 9">
    <name type="scientific">Raoultella planticola</name>
    <name type="common">Klebsiella planticola</name>
    <dbReference type="NCBI Taxonomy" id="575"/>
    <lineage>
        <taxon>Bacteria</taxon>
        <taxon>Pseudomonadati</taxon>
        <taxon>Pseudomonadota</taxon>
        <taxon>Gammaproteobacteria</taxon>
        <taxon>Enterobacterales</taxon>
        <taxon>Enterobacteriaceae</taxon>
        <taxon>Klebsiella/Raoultella group</taxon>
        <taxon>Raoultella</taxon>
    </lineage>
</organism>
<dbReference type="GO" id="GO:1990281">
    <property type="term" value="C:efflux pump complex"/>
    <property type="evidence" value="ECO:0007669"/>
    <property type="project" value="TreeGrafter"/>
</dbReference>
<feature type="domain" description="CusB-like beta-barrel" evidence="6">
    <location>
        <begin position="223"/>
        <end position="290"/>
    </location>
</feature>
<sequence length="373" mass="40387">MSVGLFRTINTLKSVFLFQYWKLFIIPVFVLLPGCDDNAKKEEVSIRSVRTLVVDNPVSGVLIKHTGEIRPHEESQLSFRIDGRLLSRPVDVGAKLKAGQTIATLEPRNNENQVRSMQAELAGAVSAERLASLNFKRLQSLLKTGAIAQAQVDEAKVNLEVAVTKRVSAQSNLKIAQEQLSYTRLVAPSDGVVTSVSLNPGQTVSAGQGVVTLSLDKGVDAVFDVPEAILYSDLPDNKVKIALLSDPSVVTEGMIRDVNPQADKQTRTWRVRVSLPHPPEKMALGSTVQGSIVIPGQETFVLPASALTRDGADPAVFIVQSDTSTLTLHKVNIIRYSSEDVFISDGIKPGDKVVIAGVSKLRSGEKVSLEDKF</sequence>
<dbReference type="Pfam" id="PF25876">
    <property type="entry name" value="HH_MFP_RND"/>
    <property type="match status" value="1"/>
</dbReference>
<comment type="similarity">
    <text evidence="2">Belongs to the membrane fusion protein (MFP) (TC 8.A.1) family.</text>
</comment>
<protein>
    <submittedName>
        <fullName evidence="8">Efflux RND transporter periplasmic adaptor subunit</fullName>
    </submittedName>
</protein>
<dbReference type="PANTHER" id="PTHR30469:SF38">
    <property type="entry name" value="HLYD FAMILY SECRETION PROTEIN"/>
    <property type="match status" value="1"/>
</dbReference>
<dbReference type="InterPro" id="IPR058625">
    <property type="entry name" value="MdtA-like_BSH"/>
</dbReference>
<dbReference type="InterPro" id="IPR058792">
    <property type="entry name" value="Beta-barrel_RND_2"/>
</dbReference>
<accession>A0A443VHM0</accession>
<dbReference type="Gene3D" id="2.40.30.170">
    <property type="match status" value="1"/>
</dbReference>
<dbReference type="EMBL" id="QKOX01000029">
    <property type="protein sequence ID" value="RWT18908.1"/>
    <property type="molecule type" value="Genomic_DNA"/>
</dbReference>
<comment type="subcellular location">
    <subcellularLocation>
        <location evidence="1">Cell envelope</location>
    </subcellularLocation>
</comment>
<evidence type="ECO:0000259" key="4">
    <source>
        <dbReference type="Pfam" id="PF25876"/>
    </source>
</evidence>
<dbReference type="InterPro" id="IPR006143">
    <property type="entry name" value="RND_pump_MFP"/>
</dbReference>
<dbReference type="NCBIfam" id="TIGR01730">
    <property type="entry name" value="RND_mfp"/>
    <property type="match status" value="1"/>
</dbReference>
<dbReference type="Gene3D" id="2.40.50.100">
    <property type="match status" value="1"/>
</dbReference>
<dbReference type="InterPro" id="IPR058627">
    <property type="entry name" value="MdtA-like_C"/>
</dbReference>
<dbReference type="InterPro" id="IPR058624">
    <property type="entry name" value="MdtA-like_HH"/>
</dbReference>
<evidence type="ECO:0000256" key="2">
    <source>
        <dbReference type="ARBA" id="ARBA00009477"/>
    </source>
</evidence>
<dbReference type="Gene3D" id="2.40.420.20">
    <property type="match status" value="1"/>
</dbReference>
<gene>
    <name evidence="8" type="ORF">DN603_22535</name>
</gene>
<evidence type="ECO:0000259" key="6">
    <source>
        <dbReference type="Pfam" id="PF25954"/>
    </source>
</evidence>
<evidence type="ECO:0000256" key="1">
    <source>
        <dbReference type="ARBA" id="ARBA00004196"/>
    </source>
</evidence>
<evidence type="ECO:0000313" key="9">
    <source>
        <dbReference type="Proteomes" id="UP000288843"/>
    </source>
</evidence>
<dbReference type="Proteomes" id="UP000288843">
    <property type="component" value="Unassembled WGS sequence"/>
</dbReference>
<dbReference type="SUPFAM" id="SSF111369">
    <property type="entry name" value="HlyD-like secretion proteins"/>
    <property type="match status" value="1"/>
</dbReference>
<dbReference type="Pfam" id="PF25954">
    <property type="entry name" value="Beta-barrel_RND_2"/>
    <property type="match status" value="1"/>
</dbReference>
<evidence type="ECO:0000313" key="8">
    <source>
        <dbReference type="EMBL" id="RWT18908.1"/>
    </source>
</evidence>
<dbReference type="Gene3D" id="1.10.287.470">
    <property type="entry name" value="Helix hairpin bin"/>
    <property type="match status" value="1"/>
</dbReference>